<dbReference type="InterPro" id="IPR001387">
    <property type="entry name" value="Cro/C1-type_HTH"/>
</dbReference>
<dbReference type="InterPro" id="IPR010982">
    <property type="entry name" value="Lambda_DNA-bd_dom_sf"/>
</dbReference>
<reference evidence="3 4" key="2">
    <citation type="journal article" date="2012" name="Stand. Genomic Sci.">
        <title>Complete genome sequence of the moderately thermophilic mineral-sulfide-oxidizing firmicute Sulfobacillus acidophilus type strain (NAL(T)).</title>
        <authorList>
            <person name="Anderson I."/>
            <person name="Chertkov O."/>
            <person name="Chen A."/>
            <person name="Saunders E."/>
            <person name="Lapidus A."/>
            <person name="Nolan M."/>
            <person name="Lucas S."/>
            <person name="Hammon N."/>
            <person name="Deshpande S."/>
            <person name="Cheng J.F."/>
            <person name="Han C."/>
            <person name="Tapia R."/>
            <person name="Goodwin L.A."/>
            <person name="Pitluck S."/>
            <person name="Liolios K."/>
            <person name="Pagani I."/>
            <person name="Ivanova N."/>
            <person name="Mikhailova N."/>
            <person name="Pati A."/>
            <person name="Palaniappan K."/>
            <person name="Land M."/>
            <person name="Pan C."/>
            <person name="Rohde M."/>
            <person name="Pukall R."/>
            <person name="Goker M."/>
            <person name="Detter J.C."/>
            <person name="Woyke T."/>
            <person name="Bristow J."/>
            <person name="Eisen J.A."/>
            <person name="Markowitz V."/>
            <person name="Hugenholtz P."/>
            <person name="Kyrpides N.C."/>
            <person name="Klenk H.P."/>
            <person name="Mavromatis K."/>
        </authorList>
    </citation>
    <scope>NUCLEOTIDE SEQUENCE [LARGE SCALE GENOMIC DNA]</scope>
    <source>
        <strain evidence="4">ATCC 700253 / DSM 10332 / NAL</strain>
    </source>
</reference>
<dbReference type="KEGG" id="sap:Sulac_1074"/>
<name>G8TTY3_SULAD</name>
<feature type="domain" description="HTH cro/C1-type" evidence="2">
    <location>
        <begin position="16"/>
        <end position="70"/>
    </location>
</feature>
<dbReference type="AlphaFoldDB" id="G8TTY3"/>
<dbReference type="GO" id="GO:0003677">
    <property type="term" value="F:DNA binding"/>
    <property type="evidence" value="ECO:0007669"/>
    <property type="project" value="UniProtKB-KW"/>
</dbReference>
<dbReference type="InterPro" id="IPR050807">
    <property type="entry name" value="TransReg_Diox_bact_type"/>
</dbReference>
<gene>
    <name evidence="3" type="ordered locus">Sulac_1074</name>
</gene>
<dbReference type="STRING" id="679936.Sulac_1074"/>
<dbReference type="CDD" id="cd00093">
    <property type="entry name" value="HTH_XRE"/>
    <property type="match status" value="1"/>
</dbReference>
<dbReference type="SUPFAM" id="SSF47413">
    <property type="entry name" value="lambda repressor-like DNA-binding domains"/>
    <property type="match status" value="1"/>
</dbReference>
<dbReference type="Proteomes" id="UP000005439">
    <property type="component" value="Chromosome"/>
</dbReference>
<dbReference type="InterPro" id="IPR011051">
    <property type="entry name" value="RmlC_Cupin_sf"/>
</dbReference>
<dbReference type="EMBL" id="CP003179">
    <property type="protein sequence ID" value="AEW04574.1"/>
    <property type="molecule type" value="Genomic_DNA"/>
</dbReference>
<dbReference type="InterPro" id="IPR014710">
    <property type="entry name" value="RmlC-like_jellyroll"/>
</dbReference>
<keyword evidence="4" id="KW-1185">Reference proteome</keyword>
<dbReference type="HOGENOM" id="CLU_085376_5_0_9"/>
<dbReference type="GO" id="GO:0003700">
    <property type="term" value="F:DNA-binding transcription factor activity"/>
    <property type="evidence" value="ECO:0007669"/>
    <property type="project" value="TreeGrafter"/>
</dbReference>
<accession>G8TTY3</accession>
<reference evidence="4" key="1">
    <citation type="submission" date="2011-12" db="EMBL/GenBank/DDBJ databases">
        <title>The complete genome of chromosome of Sulfobacillus acidophilus DSM 10332.</title>
        <authorList>
            <person name="Lucas S."/>
            <person name="Han J."/>
            <person name="Lapidus A."/>
            <person name="Bruce D."/>
            <person name="Goodwin L."/>
            <person name="Pitluck S."/>
            <person name="Peters L."/>
            <person name="Kyrpides N."/>
            <person name="Mavromatis K."/>
            <person name="Ivanova N."/>
            <person name="Mikhailova N."/>
            <person name="Chertkov O."/>
            <person name="Saunders E."/>
            <person name="Detter J.C."/>
            <person name="Tapia R."/>
            <person name="Han C."/>
            <person name="Land M."/>
            <person name="Hauser L."/>
            <person name="Markowitz V."/>
            <person name="Cheng J.-F."/>
            <person name="Hugenholtz P."/>
            <person name="Woyke T."/>
            <person name="Wu D."/>
            <person name="Pukall R."/>
            <person name="Gehrich-Schroeter G."/>
            <person name="Schneider S."/>
            <person name="Klenk H.-P."/>
            <person name="Eisen J.A."/>
        </authorList>
    </citation>
    <scope>NUCLEOTIDE SEQUENCE [LARGE SCALE GENOMIC DNA]</scope>
    <source>
        <strain evidence="4">ATCC 700253 / DSM 10332 / NAL</strain>
    </source>
</reference>
<evidence type="ECO:0000313" key="3">
    <source>
        <dbReference type="EMBL" id="AEW04574.1"/>
    </source>
</evidence>
<dbReference type="PROSITE" id="PS50943">
    <property type="entry name" value="HTH_CROC1"/>
    <property type="match status" value="1"/>
</dbReference>
<keyword evidence="1" id="KW-0238">DNA-binding</keyword>
<dbReference type="PANTHER" id="PTHR46797">
    <property type="entry name" value="HTH-TYPE TRANSCRIPTIONAL REGULATOR"/>
    <property type="match status" value="1"/>
</dbReference>
<dbReference type="Pfam" id="PF01381">
    <property type="entry name" value="HTH_3"/>
    <property type="match status" value="1"/>
</dbReference>
<proteinExistence type="predicted"/>
<dbReference type="SUPFAM" id="SSF51182">
    <property type="entry name" value="RmlC-like cupins"/>
    <property type="match status" value="1"/>
</dbReference>
<dbReference type="PATRIC" id="fig|679936.5.peg.1133"/>
<dbReference type="Gene3D" id="1.10.260.40">
    <property type="entry name" value="lambda repressor-like DNA-binding domains"/>
    <property type="match status" value="1"/>
</dbReference>
<evidence type="ECO:0000313" key="4">
    <source>
        <dbReference type="Proteomes" id="UP000005439"/>
    </source>
</evidence>
<evidence type="ECO:0000256" key="1">
    <source>
        <dbReference type="ARBA" id="ARBA00023125"/>
    </source>
</evidence>
<organism evidence="3 4">
    <name type="scientific">Sulfobacillus acidophilus (strain ATCC 700253 / DSM 10332 / NAL)</name>
    <dbReference type="NCBI Taxonomy" id="679936"/>
    <lineage>
        <taxon>Bacteria</taxon>
        <taxon>Bacillati</taxon>
        <taxon>Bacillota</taxon>
        <taxon>Clostridia</taxon>
        <taxon>Eubacteriales</taxon>
        <taxon>Clostridiales Family XVII. Incertae Sedis</taxon>
        <taxon>Sulfobacillus</taxon>
    </lineage>
</organism>
<dbReference type="CDD" id="cd02209">
    <property type="entry name" value="cupin_XRE_C"/>
    <property type="match status" value="1"/>
</dbReference>
<sequence>MDSSPASITQAVGHTLKAIRLARGLTLDQVARLTGVSKPLLSQLERGETNPTVITLWKIAQGLGVPFAQLLESLESRTDVRWETEHPTLSDQHGRYHVTRVARLDHPTPVELYRCVLAGSTRQPAVAHGPGVTEAIWVMTGRLTVEVGDQSYQLDTNHSLVFLADRPHNYQNPSSEPVTYIVVESYPAST</sequence>
<dbReference type="SMART" id="SM00530">
    <property type="entry name" value="HTH_XRE"/>
    <property type="match status" value="1"/>
</dbReference>
<dbReference type="GO" id="GO:0005829">
    <property type="term" value="C:cytosol"/>
    <property type="evidence" value="ECO:0007669"/>
    <property type="project" value="TreeGrafter"/>
</dbReference>
<dbReference type="Gene3D" id="2.60.120.10">
    <property type="entry name" value="Jelly Rolls"/>
    <property type="match status" value="1"/>
</dbReference>
<protein>
    <submittedName>
        <fullName evidence="3">Transcriptional regulator, XRE family with cupin sensor</fullName>
    </submittedName>
</protein>
<dbReference type="InterPro" id="IPR013096">
    <property type="entry name" value="Cupin_2"/>
</dbReference>
<evidence type="ECO:0000259" key="2">
    <source>
        <dbReference type="PROSITE" id="PS50943"/>
    </source>
</evidence>
<dbReference type="PANTHER" id="PTHR46797:SF1">
    <property type="entry name" value="METHYLPHOSPHONATE SYNTHASE"/>
    <property type="match status" value="1"/>
</dbReference>
<dbReference type="Pfam" id="PF07883">
    <property type="entry name" value="Cupin_2"/>
    <property type="match status" value="1"/>
</dbReference>